<evidence type="ECO:0000259" key="2">
    <source>
        <dbReference type="Pfam" id="PF09339"/>
    </source>
</evidence>
<dbReference type="SUPFAM" id="SSF46785">
    <property type="entry name" value="Winged helix' DNA-binding domain"/>
    <property type="match status" value="1"/>
</dbReference>
<dbReference type="InterPro" id="IPR005471">
    <property type="entry name" value="Tscrpt_reg_IclR_N"/>
</dbReference>
<dbReference type="Gene3D" id="1.10.10.10">
    <property type="entry name" value="Winged helix-like DNA-binding domain superfamily/Winged helix DNA-binding domain"/>
    <property type="match status" value="1"/>
</dbReference>
<dbReference type="EMBL" id="JAUZMY010000016">
    <property type="protein sequence ID" value="MEE2038922.1"/>
    <property type="molecule type" value="Genomic_DNA"/>
</dbReference>
<evidence type="ECO:0000313" key="3">
    <source>
        <dbReference type="EMBL" id="MEE2038922.1"/>
    </source>
</evidence>
<keyword evidence="4" id="KW-1185">Reference proteome</keyword>
<feature type="region of interest" description="Disordered" evidence="1">
    <location>
        <begin position="104"/>
        <end position="149"/>
    </location>
</feature>
<comment type="caution">
    <text evidence="3">The sequence shown here is derived from an EMBL/GenBank/DDBJ whole genome shotgun (WGS) entry which is preliminary data.</text>
</comment>
<feature type="region of interest" description="Disordered" evidence="1">
    <location>
        <begin position="63"/>
        <end position="91"/>
    </location>
</feature>
<feature type="domain" description="HTH iclR-type" evidence="2">
    <location>
        <begin position="20"/>
        <end position="62"/>
    </location>
</feature>
<dbReference type="Proteomes" id="UP001356095">
    <property type="component" value="Unassembled WGS sequence"/>
</dbReference>
<name>A0ABU7KBH6_9ACTN</name>
<sequence length="242" mass="25289">MTTNTTAAPRRSATHTRDLILSTLAGADEPVTVTELAERAGMGKSTLSKHLPALEGDGLAVRARGGREGRRRLPDTWQAATTAPFTPDTAAEETEVDVLISATQETSAQVTSEQATEDEATASDNQSSPATGTPVPPISPRPDTADGGTATATVTRVGAATEQDLNPVSGSTRLAPGELKLMVKAILDSDPGEEFTATAISHILQGRSIGAIQNNLARLAKEGRVVQTCARPRRYRSAQHSA</sequence>
<feature type="compositionally biased region" description="Low complexity" evidence="1">
    <location>
        <begin position="79"/>
        <end position="89"/>
    </location>
</feature>
<evidence type="ECO:0000256" key="1">
    <source>
        <dbReference type="SAM" id="MobiDB-lite"/>
    </source>
</evidence>
<organism evidence="3 4">
    <name type="scientific">Nocardiopsis codii</name>
    <dbReference type="NCBI Taxonomy" id="3065942"/>
    <lineage>
        <taxon>Bacteria</taxon>
        <taxon>Bacillati</taxon>
        <taxon>Actinomycetota</taxon>
        <taxon>Actinomycetes</taxon>
        <taxon>Streptosporangiales</taxon>
        <taxon>Nocardiopsidaceae</taxon>
        <taxon>Nocardiopsis</taxon>
    </lineage>
</organism>
<evidence type="ECO:0000313" key="4">
    <source>
        <dbReference type="Proteomes" id="UP001356095"/>
    </source>
</evidence>
<accession>A0ABU7KBH6</accession>
<dbReference type="InterPro" id="IPR036390">
    <property type="entry name" value="WH_DNA-bd_sf"/>
</dbReference>
<gene>
    <name evidence="3" type="ORF">Q8791_17020</name>
</gene>
<feature type="compositionally biased region" description="Basic and acidic residues" evidence="1">
    <location>
        <begin position="65"/>
        <end position="74"/>
    </location>
</feature>
<dbReference type="RefSeq" id="WP_330092695.1">
    <property type="nucleotide sequence ID" value="NZ_JAUZMY010000016.1"/>
</dbReference>
<dbReference type="CDD" id="cd00090">
    <property type="entry name" value="HTH_ARSR"/>
    <property type="match status" value="1"/>
</dbReference>
<dbReference type="InterPro" id="IPR036388">
    <property type="entry name" value="WH-like_DNA-bd_sf"/>
</dbReference>
<reference evidence="3 4" key="1">
    <citation type="submission" date="2023-08" db="EMBL/GenBank/DDBJ databases">
        <authorList>
            <person name="Girao M."/>
            <person name="Carvalho M.F."/>
        </authorList>
    </citation>
    <scope>NUCLEOTIDE SEQUENCE [LARGE SCALE GENOMIC DNA]</scope>
    <source>
        <strain evidence="3 4">CT-R113</strain>
    </source>
</reference>
<feature type="compositionally biased region" description="Polar residues" evidence="1">
    <location>
        <begin position="104"/>
        <end position="114"/>
    </location>
</feature>
<proteinExistence type="predicted"/>
<feature type="compositionally biased region" description="Polar residues" evidence="1">
    <location>
        <begin position="122"/>
        <end position="131"/>
    </location>
</feature>
<dbReference type="Pfam" id="PF09339">
    <property type="entry name" value="HTH_IclR"/>
    <property type="match status" value="1"/>
</dbReference>
<dbReference type="InterPro" id="IPR011991">
    <property type="entry name" value="ArsR-like_HTH"/>
</dbReference>
<protein>
    <submittedName>
        <fullName evidence="3">Winged helix-turn-helix domain-containing protein</fullName>
    </submittedName>
</protein>